<keyword evidence="2" id="KW-1185">Reference proteome</keyword>
<evidence type="ECO:0000313" key="2">
    <source>
        <dbReference type="Proteomes" id="UP001501508"/>
    </source>
</evidence>
<organism evidence="1 2">
    <name type="scientific">Ravibacter arvi</name>
    <dbReference type="NCBI Taxonomy" id="2051041"/>
    <lineage>
        <taxon>Bacteria</taxon>
        <taxon>Pseudomonadati</taxon>
        <taxon>Bacteroidota</taxon>
        <taxon>Cytophagia</taxon>
        <taxon>Cytophagales</taxon>
        <taxon>Spirosomataceae</taxon>
        <taxon>Ravibacter</taxon>
    </lineage>
</organism>
<dbReference type="Proteomes" id="UP001501508">
    <property type="component" value="Unassembled WGS sequence"/>
</dbReference>
<dbReference type="RefSeq" id="WP_345029749.1">
    <property type="nucleotide sequence ID" value="NZ_BAABEY010000025.1"/>
</dbReference>
<name>A0ABP8M0I7_9BACT</name>
<gene>
    <name evidence="1" type="ORF">GCM10023091_25670</name>
</gene>
<proteinExistence type="predicted"/>
<accession>A0ABP8M0I7</accession>
<sequence length="449" mass="49223">MKLIKRILITLAVVGLLLLALLAGLVTTPDTTPLHDTGYYRQWKALLDSTQVSRLEAGETLYAGWSKVGITPDLPGPMAGYGKRRGKPYTEVLDSVFVRTIFLKNESSRAAIISADLLIIPPTVIQQFRKLLTPSDLPFESLYFGATHTHNSVGGWGKGISGLFFSGPYNAEVEKKLAEAMLQSLREAQQKPAPVRFTYKEGYDHANIANRLIGDKGTTDPEIRAFELSDSSGRVVDLVSYGAHSTVLSSKTMALSRDWPGVLLDSLEQPAGHFAVYLAGAVGSMAPNSQGGTDIEAMAAQGNGVLQSFRKAVPDSTLTTPVLNSLSLPLPLGDPKPRLTTRWALRSWAFNRLFGEYPQEIKALRIGNVLMVGVPCDFSGELVAPLDQYARKKGLNLMVTSFNGGYTGYVTDDRWYNLDKYETVTMNWFGPHKGAYFQEVIKDVIDLLQ</sequence>
<comment type="caution">
    <text evidence="1">The sequence shown here is derived from an EMBL/GenBank/DDBJ whole genome shotgun (WGS) entry which is preliminary data.</text>
</comment>
<dbReference type="EMBL" id="BAABEY010000025">
    <property type="protein sequence ID" value="GAA4441071.1"/>
    <property type="molecule type" value="Genomic_DNA"/>
</dbReference>
<protein>
    <recommendedName>
        <fullName evidence="3">Neutral/alkaline non-lysosomal ceramidase N-terminal domain-containing protein</fullName>
    </recommendedName>
</protein>
<evidence type="ECO:0008006" key="3">
    <source>
        <dbReference type="Google" id="ProtNLM"/>
    </source>
</evidence>
<evidence type="ECO:0000313" key="1">
    <source>
        <dbReference type="EMBL" id="GAA4441071.1"/>
    </source>
</evidence>
<reference evidence="2" key="1">
    <citation type="journal article" date="2019" name="Int. J. Syst. Evol. Microbiol.">
        <title>The Global Catalogue of Microorganisms (GCM) 10K type strain sequencing project: providing services to taxonomists for standard genome sequencing and annotation.</title>
        <authorList>
            <consortium name="The Broad Institute Genomics Platform"/>
            <consortium name="The Broad Institute Genome Sequencing Center for Infectious Disease"/>
            <person name="Wu L."/>
            <person name="Ma J."/>
        </authorList>
    </citation>
    <scope>NUCLEOTIDE SEQUENCE [LARGE SCALE GENOMIC DNA]</scope>
    <source>
        <strain evidence="2">JCM 31920</strain>
    </source>
</reference>